<dbReference type="SUPFAM" id="SSF51735">
    <property type="entry name" value="NAD(P)-binding Rossmann-fold domains"/>
    <property type="match status" value="1"/>
</dbReference>
<dbReference type="Pfam" id="PF00106">
    <property type="entry name" value="adh_short"/>
    <property type="match status" value="1"/>
</dbReference>
<dbReference type="OrthoDB" id="9775296at2"/>
<dbReference type="PANTHER" id="PTHR43115:SF4">
    <property type="entry name" value="DEHYDROGENASE_REDUCTASE SDR FAMILY MEMBER 11"/>
    <property type="match status" value="1"/>
</dbReference>
<reference evidence="4 5" key="1">
    <citation type="submission" date="2019-07" db="EMBL/GenBank/DDBJ databases">
        <title>Whole genome shotgun sequence of Oceanobacillus sojae NBRC 105379.</title>
        <authorList>
            <person name="Hosoyama A."/>
            <person name="Uohara A."/>
            <person name="Ohji S."/>
            <person name="Ichikawa N."/>
        </authorList>
    </citation>
    <scope>NUCLEOTIDE SEQUENCE [LARGE SCALE GENOMIC DNA]</scope>
    <source>
        <strain evidence="4 5">NBRC 105379</strain>
    </source>
</reference>
<dbReference type="PROSITE" id="PS00061">
    <property type="entry name" value="ADH_SHORT"/>
    <property type="match status" value="1"/>
</dbReference>
<dbReference type="InterPro" id="IPR020904">
    <property type="entry name" value="Sc_DH/Rdtase_CS"/>
</dbReference>
<dbReference type="PANTHER" id="PTHR43115">
    <property type="entry name" value="DEHYDROGENASE/REDUCTASE SDR FAMILY MEMBER 11"/>
    <property type="match status" value="1"/>
</dbReference>
<evidence type="ECO:0000313" key="5">
    <source>
        <dbReference type="Proteomes" id="UP000321558"/>
    </source>
</evidence>
<evidence type="ECO:0000256" key="2">
    <source>
        <dbReference type="ARBA" id="ARBA00023002"/>
    </source>
</evidence>
<protein>
    <submittedName>
        <fullName evidence="4">Oxidoreductase</fullName>
    </submittedName>
</protein>
<dbReference type="InterPro" id="IPR036291">
    <property type="entry name" value="NAD(P)-bd_dom_sf"/>
</dbReference>
<name>A0A511ZCV9_9BACI</name>
<accession>A0A511ZCV9</accession>
<dbReference type="STRING" id="582851.GCA_900162665_02257"/>
<dbReference type="Gene3D" id="3.40.50.720">
    <property type="entry name" value="NAD(P)-binding Rossmann-like Domain"/>
    <property type="match status" value="1"/>
</dbReference>
<gene>
    <name evidence="4" type="ORF">OSO01_00010</name>
</gene>
<dbReference type="AlphaFoldDB" id="A0A511ZCV9"/>
<dbReference type="PRINTS" id="PR00080">
    <property type="entry name" value="SDRFAMILY"/>
</dbReference>
<dbReference type="Proteomes" id="UP000321558">
    <property type="component" value="Unassembled WGS sequence"/>
</dbReference>
<evidence type="ECO:0000256" key="1">
    <source>
        <dbReference type="ARBA" id="ARBA00006484"/>
    </source>
</evidence>
<evidence type="ECO:0000313" key="4">
    <source>
        <dbReference type="EMBL" id="GEN85262.1"/>
    </source>
</evidence>
<dbReference type="RefSeq" id="WP_147207696.1">
    <property type="nucleotide sequence ID" value="NZ_BJYM01000001.1"/>
</dbReference>
<dbReference type="FunFam" id="3.40.50.720:FF:000047">
    <property type="entry name" value="NADP-dependent L-serine/L-allo-threonine dehydrogenase"/>
    <property type="match status" value="1"/>
</dbReference>
<comment type="caution">
    <text evidence="4">The sequence shown here is derived from an EMBL/GenBank/DDBJ whole genome shotgun (WGS) entry which is preliminary data.</text>
</comment>
<comment type="similarity">
    <text evidence="1 3">Belongs to the short-chain dehydrogenases/reductases (SDR) family.</text>
</comment>
<dbReference type="InterPro" id="IPR002347">
    <property type="entry name" value="SDR_fam"/>
</dbReference>
<dbReference type="GO" id="GO:0016616">
    <property type="term" value="F:oxidoreductase activity, acting on the CH-OH group of donors, NAD or NADP as acceptor"/>
    <property type="evidence" value="ECO:0007669"/>
    <property type="project" value="UniProtKB-ARBA"/>
</dbReference>
<keyword evidence="2" id="KW-0560">Oxidoreductase</keyword>
<proteinExistence type="inferred from homology"/>
<sequence>MENIQNKVVIITGTSSGIGENTAKLLAKHGAKVVLGARREERLSSIKQAIEEAGGTAVYKITDVTSSKQVQELAQLALDEFGTIDVLINNAGIMPVSPLHAQKMDEWDQMIDINIKGVLYGISAVLPTMRENKKGQIINVASALAHVVVENAAVYAGTKFAVKAITEGLRQEECENNIRTTIISPGAVQSEITNGITHEETKDAVKGMVSKVWLQPESIAKAIAYSVNEPDEVSTNEIIVRPTIQKAF</sequence>
<organism evidence="4 5">
    <name type="scientific">Oceanobacillus sojae</name>
    <dbReference type="NCBI Taxonomy" id="582851"/>
    <lineage>
        <taxon>Bacteria</taxon>
        <taxon>Bacillati</taxon>
        <taxon>Bacillota</taxon>
        <taxon>Bacilli</taxon>
        <taxon>Bacillales</taxon>
        <taxon>Bacillaceae</taxon>
        <taxon>Oceanobacillus</taxon>
    </lineage>
</organism>
<evidence type="ECO:0000256" key="3">
    <source>
        <dbReference type="RuleBase" id="RU000363"/>
    </source>
</evidence>
<dbReference type="PRINTS" id="PR00081">
    <property type="entry name" value="GDHRDH"/>
</dbReference>
<keyword evidence="5" id="KW-1185">Reference proteome</keyword>
<dbReference type="EMBL" id="BJYM01000001">
    <property type="protein sequence ID" value="GEN85262.1"/>
    <property type="molecule type" value="Genomic_DNA"/>
</dbReference>